<proteinExistence type="predicted"/>
<evidence type="ECO:0000313" key="3">
    <source>
        <dbReference type="Proteomes" id="UP001519328"/>
    </source>
</evidence>
<dbReference type="Proteomes" id="UP001519328">
    <property type="component" value="Unassembled WGS sequence"/>
</dbReference>
<organism evidence="2 3">
    <name type="scientific">Virgibacillus litoralis</name>
    <dbReference type="NCBI Taxonomy" id="578221"/>
    <lineage>
        <taxon>Bacteria</taxon>
        <taxon>Bacillati</taxon>
        <taxon>Bacillota</taxon>
        <taxon>Bacilli</taxon>
        <taxon>Bacillales</taxon>
        <taxon>Bacillaceae</taxon>
        <taxon>Virgibacillus</taxon>
    </lineage>
</organism>
<feature type="transmembrane region" description="Helical" evidence="1">
    <location>
        <begin position="266"/>
        <end position="285"/>
    </location>
</feature>
<name>A0ABS4HCZ7_9BACI</name>
<accession>A0ABS4HCZ7</accession>
<comment type="caution">
    <text evidence="2">The sequence shown here is derived from an EMBL/GenBank/DDBJ whole genome shotgun (WGS) entry which is preliminary data.</text>
</comment>
<protein>
    <recommendedName>
        <fullName evidence="4">Glycosyltransferase RgtA/B/C/D-like domain-containing protein</fullName>
    </recommendedName>
</protein>
<reference evidence="2 3" key="1">
    <citation type="submission" date="2021-03" db="EMBL/GenBank/DDBJ databases">
        <title>Genomic Encyclopedia of Type Strains, Phase IV (KMG-IV): sequencing the most valuable type-strain genomes for metagenomic binning, comparative biology and taxonomic classification.</title>
        <authorList>
            <person name="Goeker M."/>
        </authorList>
    </citation>
    <scope>NUCLEOTIDE SEQUENCE [LARGE SCALE GENOMIC DNA]</scope>
    <source>
        <strain evidence="2 3">DSM 21085</strain>
    </source>
</reference>
<dbReference type="RefSeq" id="WP_209480351.1">
    <property type="nucleotide sequence ID" value="NZ_JAGGKK010000008.1"/>
</dbReference>
<feature type="transmembrane region" description="Helical" evidence="1">
    <location>
        <begin position="220"/>
        <end position="236"/>
    </location>
</feature>
<gene>
    <name evidence="2" type="ORF">J2Z82_001728</name>
</gene>
<evidence type="ECO:0008006" key="4">
    <source>
        <dbReference type="Google" id="ProtNLM"/>
    </source>
</evidence>
<keyword evidence="1" id="KW-0472">Membrane</keyword>
<evidence type="ECO:0000256" key="1">
    <source>
        <dbReference type="SAM" id="Phobius"/>
    </source>
</evidence>
<feature type="transmembrane region" description="Helical" evidence="1">
    <location>
        <begin position="174"/>
        <end position="193"/>
    </location>
</feature>
<feature type="transmembrane region" description="Helical" evidence="1">
    <location>
        <begin position="199"/>
        <end position="215"/>
    </location>
</feature>
<feature type="transmembrane region" description="Helical" evidence="1">
    <location>
        <begin position="67"/>
        <end position="86"/>
    </location>
</feature>
<feature type="transmembrane region" description="Helical" evidence="1">
    <location>
        <begin position="38"/>
        <end position="55"/>
    </location>
</feature>
<feature type="transmembrane region" description="Helical" evidence="1">
    <location>
        <begin position="148"/>
        <end position="167"/>
    </location>
</feature>
<feature type="transmembrane region" description="Helical" evidence="1">
    <location>
        <begin position="344"/>
        <end position="362"/>
    </location>
</feature>
<dbReference type="EMBL" id="JAGGKK010000008">
    <property type="protein sequence ID" value="MBP1948791.1"/>
    <property type="molecule type" value="Genomic_DNA"/>
</dbReference>
<sequence>MLVLHEIKIHAAFIPIFTFSAITSFVFLAGLFQIMPEAVNLIFYIGLLLCGRYAYLFWNKKYVLEEIAVPSTVMLVVLTVLFMFLLKGLALLHYDNFSHWGLIIKEMFDLNSLPDDRTVIQFKNYPPGSAVFIYFINKIIGYSESHALMAQGFLVAANLAVLLVYCNWKKPSQILLSIVSGFTLLIVIKANIYNLLVDTLLGLVAVSITVIAYYYRKNWLKSLIATMPILILLLLVKDSGKIFFIFNIALLLWFVISYESKKKTKALVFVTIFAIFIPLFTSFLWGEYTDKAYPNTTYEDNKFAVTLDTLSLSGIDKSEEAISNLGPDLLQAATKFDANSNVESLFWLNSISILFIIGIYLHRREKAKLLISTTVLINVFYAFYIAALYLMYLFLMPEIEMVYLAGFYRYHSTIVIYCIGLLMTALIQEWSKSDLIQKHILLKLGTMICLITVFVFPFHEHIKSITTRPEVANSLRMDLKNAYDKIRYRDSENPTVLYYSSESQGDRGYLRNMVLYEMLSWRFHITYKLDGEEAKQSFLDEMKKSDYIIVLDTDKNFKSFFSTYVDSNNIEGVYKVNNSDNGLTTVPVH</sequence>
<keyword evidence="3" id="KW-1185">Reference proteome</keyword>
<keyword evidence="1" id="KW-1133">Transmembrane helix</keyword>
<feature type="transmembrane region" description="Helical" evidence="1">
    <location>
        <begin position="369"/>
        <end position="395"/>
    </location>
</feature>
<feature type="transmembrane region" description="Helical" evidence="1">
    <location>
        <begin position="407"/>
        <end position="428"/>
    </location>
</feature>
<evidence type="ECO:0000313" key="2">
    <source>
        <dbReference type="EMBL" id="MBP1948791.1"/>
    </source>
</evidence>
<feature type="transmembrane region" description="Helical" evidence="1">
    <location>
        <begin position="242"/>
        <end position="259"/>
    </location>
</feature>
<keyword evidence="1" id="KW-0812">Transmembrane</keyword>
<feature type="transmembrane region" description="Helical" evidence="1">
    <location>
        <begin position="440"/>
        <end position="459"/>
    </location>
</feature>
<feature type="transmembrane region" description="Helical" evidence="1">
    <location>
        <begin position="12"/>
        <end position="32"/>
    </location>
</feature>